<dbReference type="Gene3D" id="1.20.58.1040">
    <property type="match status" value="1"/>
</dbReference>
<evidence type="ECO:0000256" key="2">
    <source>
        <dbReference type="ARBA" id="ARBA00022622"/>
    </source>
</evidence>
<name>A0ABQ8HLH7_9ROSI</name>
<dbReference type="PANTHER" id="PTHR31044:SF130">
    <property type="entry name" value="CARBOHYDRATE-BINDING X8 DOMAIN SUPERFAMILY PROTEIN"/>
    <property type="match status" value="1"/>
</dbReference>
<dbReference type="Pfam" id="PF07983">
    <property type="entry name" value="X8"/>
    <property type="match status" value="1"/>
</dbReference>
<keyword evidence="2" id="KW-0336">GPI-anchor</keyword>
<comment type="caution">
    <text evidence="5">The sequence shown here is derived from an EMBL/GenBank/DDBJ whole genome shotgun (WGS) entry which is preliminary data.</text>
</comment>
<dbReference type="PANTHER" id="PTHR31044">
    <property type="entry name" value="BETA-1,3 GLUCANASE"/>
    <property type="match status" value="1"/>
</dbReference>
<keyword evidence="2" id="KW-0449">Lipoprotein</keyword>
<evidence type="ECO:0000256" key="3">
    <source>
        <dbReference type="ARBA" id="ARBA00022729"/>
    </source>
</evidence>
<dbReference type="Proteomes" id="UP000827721">
    <property type="component" value="Unassembled WGS sequence"/>
</dbReference>
<reference evidence="5 6" key="1">
    <citation type="submission" date="2021-02" db="EMBL/GenBank/DDBJ databases">
        <title>Plant Genome Project.</title>
        <authorList>
            <person name="Zhang R.-G."/>
        </authorList>
    </citation>
    <scope>NUCLEOTIDE SEQUENCE [LARGE SCALE GENOMIC DNA]</scope>
    <source>
        <tissue evidence="5">Leaves</tissue>
    </source>
</reference>
<evidence type="ECO:0000259" key="4">
    <source>
        <dbReference type="SMART" id="SM00768"/>
    </source>
</evidence>
<keyword evidence="3" id="KW-0732">Signal</keyword>
<dbReference type="InterPro" id="IPR044788">
    <property type="entry name" value="X8_dom_prot"/>
</dbReference>
<dbReference type="InterPro" id="IPR012946">
    <property type="entry name" value="X8"/>
</dbReference>
<feature type="domain" description="X8" evidence="4">
    <location>
        <begin position="44"/>
        <end position="116"/>
    </location>
</feature>
<organism evidence="5 6">
    <name type="scientific">Xanthoceras sorbifolium</name>
    <dbReference type="NCBI Taxonomy" id="99658"/>
    <lineage>
        <taxon>Eukaryota</taxon>
        <taxon>Viridiplantae</taxon>
        <taxon>Streptophyta</taxon>
        <taxon>Embryophyta</taxon>
        <taxon>Tracheophyta</taxon>
        <taxon>Spermatophyta</taxon>
        <taxon>Magnoliopsida</taxon>
        <taxon>eudicotyledons</taxon>
        <taxon>Gunneridae</taxon>
        <taxon>Pentapetalae</taxon>
        <taxon>rosids</taxon>
        <taxon>malvids</taxon>
        <taxon>Sapindales</taxon>
        <taxon>Sapindaceae</taxon>
        <taxon>Xanthoceroideae</taxon>
        <taxon>Xanthoceras</taxon>
    </lineage>
</organism>
<proteinExistence type="predicted"/>
<dbReference type="EMBL" id="JAFEMO010000009">
    <property type="protein sequence ID" value="KAH7565122.1"/>
    <property type="molecule type" value="Genomic_DNA"/>
</dbReference>
<evidence type="ECO:0000256" key="1">
    <source>
        <dbReference type="ARBA" id="ARBA00004609"/>
    </source>
</evidence>
<gene>
    <name evidence="5" type="ORF">JRO89_XS09G0137400</name>
</gene>
<comment type="subcellular location">
    <subcellularLocation>
        <location evidence="1">Cell membrane</location>
        <topology evidence="1">Lipid-anchor</topology>
        <topology evidence="1">GPI-anchor</topology>
    </subcellularLocation>
</comment>
<accession>A0ABQ8HLH7</accession>
<keyword evidence="6" id="KW-1185">Reference proteome</keyword>
<evidence type="ECO:0000313" key="6">
    <source>
        <dbReference type="Proteomes" id="UP000827721"/>
    </source>
</evidence>
<keyword evidence="2" id="KW-0472">Membrane</keyword>
<evidence type="ECO:0000313" key="5">
    <source>
        <dbReference type="EMBL" id="KAH7565122.1"/>
    </source>
</evidence>
<keyword evidence="2" id="KW-0325">Glycoprotein</keyword>
<protein>
    <recommendedName>
        <fullName evidence="4">X8 domain-containing protein</fullName>
    </recommendedName>
</protein>
<dbReference type="SMART" id="SM00768">
    <property type="entry name" value="X8"/>
    <property type="match status" value="1"/>
</dbReference>
<sequence>MNSNSIAGEMDTLPNEVMMLALILLRYGRRSYVGEMDTLPNEKTWCVAKGGTSGDVLQSNLDFACSQDKVDCEPIQSSAPCILPDDVINHDSYTMNSYFHNYGKTYESCNFRGSVSL</sequence>